<reference evidence="8 9" key="1">
    <citation type="journal article" date="2021" name="Elife">
        <title>Chloroplast acquisition without the gene transfer in kleptoplastic sea slugs, Plakobranchus ocellatus.</title>
        <authorList>
            <person name="Maeda T."/>
            <person name="Takahashi S."/>
            <person name="Yoshida T."/>
            <person name="Shimamura S."/>
            <person name="Takaki Y."/>
            <person name="Nagai Y."/>
            <person name="Toyoda A."/>
            <person name="Suzuki Y."/>
            <person name="Arimoto A."/>
            <person name="Ishii H."/>
            <person name="Satoh N."/>
            <person name="Nishiyama T."/>
            <person name="Hasebe M."/>
            <person name="Maruyama T."/>
            <person name="Minagawa J."/>
            <person name="Obokata J."/>
            <person name="Shigenobu S."/>
        </authorList>
    </citation>
    <scope>NUCLEOTIDE SEQUENCE [LARGE SCALE GENOMIC DNA]</scope>
</reference>
<keyword evidence="6 8" id="KW-0695">RNA-directed DNA polymerase</keyword>
<accession>A0AAV4FTH6</accession>
<keyword evidence="5" id="KW-0378">Hydrolase</keyword>
<dbReference type="FunFam" id="3.30.70.270:FF:000020">
    <property type="entry name" value="Transposon Tf2-6 polyprotein-like Protein"/>
    <property type="match status" value="1"/>
</dbReference>
<comment type="caution">
    <text evidence="8">The sequence shown here is derived from an EMBL/GenBank/DDBJ whole genome shotgun (WGS) entry which is preliminary data.</text>
</comment>
<dbReference type="PROSITE" id="PS50878">
    <property type="entry name" value="RT_POL"/>
    <property type="match status" value="1"/>
</dbReference>
<evidence type="ECO:0000256" key="1">
    <source>
        <dbReference type="ARBA" id="ARBA00022679"/>
    </source>
</evidence>
<organism evidence="8 9">
    <name type="scientific">Elysia marginata</name>
    <dbReference type="NCBI Taxonomy" id="1093978"/>
    <lineage>
        <taxon>Eukaryota</taxon>
        <taxon>Metazoa</taxon>
        <taxon>Spiralia</taxon>
        <taxon>Lophotrochozoa</taxon>
        <taxon>Mollusca</taxon>
        <taxon>Gastropoda</taxon>
        <taxon>Heterobranchia</taxon>
        <taxon>Euthyneura</taxon>
        <taxon>Panpulmonata</taxon>
        <taxon>Sacoglossa</taxon>
        <taxon>Placobranchoidea</taxon>
        <taxon>Plakobranchidae</taxon>
        <taxon>Elysia</taxon>
    </lineage>
</organism>
<dbReference type="InterPro" id="IPR043128">
    <property type="entry name" value="Rev_trsase/Diguanyl_cyclase"/>
</dbReference>
<dbReference type="SUPFAM" id="SSF56672">
    <property type="entry name" value="DNA/RNA polymerases"/>
    <property type="match status" value="1"/>
</dbReference>
<dbReference type="EMBL" id="BMAT01000923">
    <property type="protein sequence ID" value="GFR76053.1"/>
    <property type="molecule type" value="Genomic_DNA"/>
</dbReference>
<dbReference type="Gene3D" id="3.10.10.10">
    <property type="entry name" value="HIV Type 1 Reverse Transcriptase, subunit A, domain 1"/>
    <property type="match status" value="1"/>
</dbReference>
<keyword evidence="9" id="KW-1185">Reference proteome</keyword>
<evidence type="ECO:0000256" key="6">
    <source>
        <dbReference type="ARBA" id="ARBA00022918"/>
    </source>
</evidence>
<dbReference type="Pfam" id="PF00078">
    <property type="entry name" value="RVT_1"/>
    <property type="match status" value="1"/>
</dbReference>
<dbReference type="CDD" id="cd09274">
    <property type="entry name" value="RNase_HI_RT_Ty3"/>
    <property type="match status" value="1"/>
</dbReference>
<evidence type="ECO:0000256" key="4">
    <source>
        <dbReference type="ARBA" id="ARBA00022759"/>
    </source>
</evidence>
<dbReference type="InterPro" id="IPR041373">
    <property type="entry name" value="RT_RNaseH"/>
</dbReference>
<keyword evidence="1" id="KW-0808">Transferase</keyword>
<keyword evidence="2" id="KW-0548">Nucleotidyltransferase</keyword>
<sequence length="377" mass="42657">MVVVKKKNGSMRLCIKFRKLNNITVFGSENIPLQDDLFDKLDDATIFSSFDLSKAYCQVPLHPDSRKHTAFQTPLGLMQWVRMPFGLATAPATFCRLMRLVTGQTPNLLSFFDDTLAFSTNWEEHVSALRTLLTLLRRYGLHINPLKVSIGADRTEFLGHAVSSGTMTPGQNKRDKILNLAAPAKKKDVRRLLGLLNYYRHFIPNFAALTYPLSDLLVKGSPEKVQWSTRCDDSLREIQRLLSSSPILVIPGMREHFIVRSDASDRGIGAVLLQEKGGILMPCRYASRKLNQTKVRYSAVERKALALVFGVTKFQRFFTFKHFTLQSDHKPLSYLKSGAHKNARLMRWALALQEFSFDVVHISGSENVHADALSRLC</sequence>
<dbReference type="InterPro" id="IPR050951">
    <property type="entry name" value="Retrovirus_Pol_polyprotein"/>
</dbReference>
<dbReference type="Gene3D" id="3.30.70.270">
    <property type="match status" value="2"/>
</dbReference>
<evidence type="ECO:0000256" key="2">
    <source>
        <dbReference type="ARBA" id="ARBA00022695"/>
    </source>
</evidence>
<dbReference type="Pfam" id="PF17917">
    <property type="entry name" value="RT_RNaseH"/>
    <property type="match status" value="1"/>
</dbReference>
<dbReference type="GO" id="GO:0016787">
    <property type="term" value="F:hydrolase activity"/>
    <property type="evidence" value="ECO:0007669"/>
    <property type="project" value="UniProtKB-KW"/>
</dbReference>
<evidence type="ECO:0000313" key="8">
    <source>
        <dbReference type="EMBL" id="GFR76053.1"/>
    </source>
</evidence>
<feature type="domain" description="Reverse transcriptase" evidence="7">
    <location>
        <begin position="1"/>
        <end position="162"/>
    </location>
</feature>
<evidence type="ECO:0000256" key="5">
    <source>
        <dbReference type="ARBA" id="ARBA00022801"/>
    </source>
</evidence>
<dbReference type="InterPro" id="IPR043502">
    <property type="entry name" value="DNA/RNA_pol_sf"/>
</dbReference>
<dbReference type="CDD" id="cd01647">
    <property type="entry name" value="RT_LTR"/>
    <property type="match status" value="1"/>
</dbReference>
<dbReference type="GO" id="GO:0003964">
    <property type="term" value="F:RNA-directed DNA polymerase activity"/>
    <property type="evidence" value="ECO:0007669"/>
    <property type="project" value="UniProtKB-KW"/>
</dbReference>
<keyword evidence="4" id="KW-0255">Endonuclease</keyword>
<dbReference type="Proteomes" id="UP000762676">
    <property type="component" value="Unassembled WGS sequence"/>
</dbReference>
<dbReference type="FunFam" id="3.10.20.370:FF:000001">
    <property type="entry name" value="Retrovirus-related Pol polyprotein from transposon 17.6-like protein"/>
    <property type="match status" value="1"/>
</dbReference>
<keyword evidence="3" id="KW-0540">Nuclease</keyword>
<protein>
    <submittedName>
        <fullName evidence="8">Reverse transcriptase</fullName>
    </submittedName>
</protein>
<name>A0AAV4FTH6_9GAST</name>
<dbReference type="AlphaFoldDB" id="A0AAV4FTH6"/>
<evidence type="ECO:0000256" key="3">
    <source>
        <dbReference type="ARBA" id="ARBA00022722"/>
    </source>
</evidence>
<dbReference type="InterPro" id="IPR000477">
    <property type="entry name" value="RT_dom"/>
</dbReference>
<dbReference type="GO" id="GO:0004519">
    <property type="term" value="F:endonuclease activity"/>
    <property type="evidence" value="ECO:0007669"/>
    <property type="project" value="UniProtKB-KW"/>
</dbReference>
<evidence type="ECO:0000313" key="9">
    <source>
        <dbReference type="Proteomes" id="UP000762676"/>
    </source>
</evidence>
<dbReference type="PANTHER" id="PTHR37984:SF5">
    <property type="entry name" value="PROTEIN NYNRIN-LIKE"/>
    <property type="match status" value="1"/>
</dbReference>
<gene>
    <name evidence="8" type="ORF">ElyMa_000471200</name>
</gene>
<proteinExistence type="predicted"/>
<evidence type="ECO:0000259" key="7">
    <source>
        <dbReference type="PROSITE" id="PS50878"/>
    </source>
</evidence>
<dbReference type="PANTHER" id="PTHR37984">
    <property type="entry name" value="PROTEIN CBG26694"/>
    <property type="match status" value="1"/>
</dbReference>